<keyword evidence="1" id="KW-1185">Reference proteome</keyword>
<proteinExistence type="predicted"/>
<organism evidence="1 2">
    <name type="scientific">Trichobilharzia regenti</name>
    <name type="common">Nasal bird schistosome</name>
    <dbReference type="NCBI Taxonomy" id="157069"/>
    <lineage>
        <taxon>Eukaryota</taxon>
        <taxon>Metazoa</taxon>
        <taxon>Spiralia</taxon>
        <taxon>Lophotrochozoa</taxon>
        <taxon>Platyhelminthes</taxon>
        <taxon>Trematoda</taxon>
        <taxon>Digenea</taxon>
        <taxon>Strigeidida</taxon>
        <taxon>Schistosomatoidea</taxon>
        <taxon>Schistosomatidae</taxon>
        <taxon>Trichobilharzia</taxon>
    </lineage>
</organism>
<dbReference type="OrthoDB" id="6161953at2759"/>
<evidence type="ECO:0000313" key="2">
    <source>
        <dbReference type="WBParaSite" id="TREG1_105590.1"/>
    </source>
</evidence>
<dbReference type="WBParaSite" id="TREG1_105590.1">
    <property type="protein sequence ID" value="TREG1_105590.1"/>
    <property type="gene ID" value="TREG1_105590"/>
</dbReference>
<name>A0A183X3P7_TRIRE</name>
<accession>A0A183X3P7</accession>
<dbReference type="Proteomes" id="UP000050795">
    <property type="component" value="Unassembled WGS sequence"/>
</dbReference>
<evidence type="ECO:0000313" key="1">
    <source>
        <dbReference type="Proteomes" id="UP000050795"/>
    </source>
</evidence>
<protein>
    <submittedName>
        <fullName evidence="2">Uncharacterized protein</fullName>
    </submittedName>
</protein>
<dbReference type="AlphaFoldDB" id="A0A183X3P7"/>
<sequence length="118" mass="14052">MRSFSDSEIQGIVRIQACIRGILTRKRFQEALRQFRNVALDCGESEESLNNYCSKLNYFNKYKTHQVNNDRSCEKSKLPELYALRNSLFLEAIWLDQAICSRRNFLMYKQNIMTHFNQ</sequence>
<reference evidence="2" key="2">
    <citation type="submission" date="2023-11" db="UniProtKB">
        <authorList>
            <consortium name="WormBaseParasite"/>
        </authorList>
    </citation>
    <scope>IDENTIFICATION</scope>
</reference>
<dbReference type="PROSITE" id="PS50096">
    <property type="entry name" value="IQ"/>
    <property type="match status" value="1"/>
</dbReference>
<reference evidence="1" key="1">
    <citation type="submission" date="2022-06" db="EMBL/GenBank/DDBJ databases">
        <authorList>
            <person name="Berger JAMES D."/>
            <person name="Berger JAMES D."/>
        </authorList>
    </citation>
    <scope>NUCLEOTIDE SEQUENCE [LARGE SCALE GENOMIC DNA]</scope>
</reference>